<feature type="transmembrane region" description="Helical" evidence="4">
    <location>
        <begin position="465"/>
        <end position="485"/>
    </location>
</feature>
<feature type="transmembrane region" description="Helical" evidence="4">
    <location>
        <begin position="432"/>
        <end position="453"/>
    </location>
</feature>
<feature type="transmembrane region" description="Helical" evidence="4">
    <location>
        <begin position="395"/>
        <end position="420"/>
    </location>
</feature>
<dbReference type="EMBL" id="LCTW02000038">
    <property type="protein sequence ID" value="KXX81321.1"/>
    <property type="molecule type" value="Genomic_DNA"/>
</dbReference>
<dbReference type="InterPro" id="IPR011701">
    <property type="entry name" value="MFS"/>
</dbReference>
<dbReference type="PANTHER" id="PTHR11360:SF130">
    <property type="entry name" value="MAJOR FACILITATOR SUPERFAMILY (MFS) PROFILE DOMAIN-CONTAINING PROTEIN-RELATED"/>
    <property type="match status" value="1"/>
</dbReference>
<feature type="transmembrane region" description="Helical" evidence="4">
    <location>
        <begin position="144"/>
        <end position="162"/>
    </location>
</feature>
<feature type="transmembrane region" description="Helical" evidence="4">
    <location>
        <begin position="303"/>
        <end position="326"/>
    </location>
</feature>
<dbReference type="Proteomes" id="UP000078237">
    <property type="component" value="Unassembled WGS sequence"/>
</dbReference>
<protein>
    <submittedName>
        <fullName evidence="5">Riboflavin transporter MCH5</fullName>
    </submittedName>
</protein>
<dbReference type="AlphaFoldDB" id="A0A175WCV4"/>
<feature type="transmembrane region" description="Helical" evidence="4">
    <location>
        <begin position="105"/>
        <end position="132"/>
    </location>
</feature>
<dbReference type="Pfam" id="PF07690">
    <property type="entry name" value="MFS_1"/>
    <property type="match status" value="1"/>
</dbReference>
<accession>A0A175WCV4</accession>
<comment type="caution">
    <text evidence="5">The sequence shown here is derived from an EMBL/GenBank/DDBJ whole genome shotgun (WGS) entry which is preliminary data.</text>
</comment>
<dbReference type="PANTHER" id="PTHR11360">
    <property type="entry name" value="MONOCARBOXYLATE TRANSPORTER"/>
    <property type="match status" value="1"/>
</dbReference>
<dbReference type="GO" id="GO:0016020">
    <property type="term" value="C:membrane"/>
    <property type="evidence" value="ECO:0007669"/>
    <property type="project" value="UniProtKB-SubCell"/>
</dbReference>
<feature type="transmembrane region" description="Helical" evidence="4">
    <location>
        <begin position="262"/>
        <end position="282"/>
    </location>
</feature>
<evidence type="ECO:0000256" key="2">
    <source>
        <dbReference type="ARBA" id="ARBA00006727"/>
    </source>
</evidence>
<feature type="transmembrane region" description="Helical" evidence="4">
    <location>
        <begin position="371"/>
        <end position="389"/>
    </location>
</feature>
<keyword evidence="4" id="KW-0812">Transmembrane</keyword>
<keyword evidence="4" id="KW-1133">Transmembrane helix</keyword>
<feature type="compositionally biased region" description="Basic and acidic residues" evidence="3">
    <location>
        <begin position="26"/>
        <end position="40"/>
    </location>
</feature>
<dbReference type="GO" id="GO:0022857">
    <property type="term" value="F:transmembrane transporter activity"/>
    <property type="evidence" value="ECO:0007669"/>
    <property type="project" value="InterPro"/>
</dbReference>
<keyword evidence="4" id="KW-0472">Membrane</keyword>
<name>A0A175WCV4_9PEZI</name>
<gene>
    <name evidence="5" type="ORF">MMYC01_201928</name>
</gene>
<dbReference type="STRING" id="100816.A0A175WCV4"/>
<reference evidence="5 6" key="1">
    <citation type="journal article" date="2016" name="Genome Announc.">
        <title>Genome Sequence of Madurella mycetomatis mm55, Isolated from a Human Mycetoma Case in Sudan.</title>
        <authorList>
            <person name="Smit S."/>
            <person name="Derks M.F."/>
            <person name="Bervoets S."/>
            <person name="Fahal A."/>
            <person name="van Leeuwen W."/>
            <person name="van Belkum A."/>
            <person name="van de Sande W.W."/>
        </authorList>
    </citation>
    <scope>NUCLEOTIDE SEQUENCE [LARGE SCALE GENOMIC DNA]</scope>
    <source>
        <strain evidence="6">mm55</strain>
    </source>
</reference>
<evidence type="ECO:0000256" key="3">
    <source>
        <dbReference type="SAM" id="MobiDB-lite"/>
    </source>
</evidence>
<evidence type="ECO:0000313" key="6">
    <source>
        <dbReference type="Proteomes" id="UP000078237"/>
    </source>
</evidence>
<organism evidence="5 6">
    <name type="scientific">Madurella mycetomatis</name>
    <dbReference type="NCBI Taxonomy" id="100816"/>
    <lineage>
        <taxon>Eukaryota</taxon>
        <taxon>Fungi</taxon>
        <taxon>Dikarya</taxon>
        <taxon>Ascomycota</taxon>
        <taxon>Pezizomycotina</taxon>
        <taxon>Sordariomycetes</taxon>
        <taxon>Sordariomycetidae</taxon>
        <taxon>Sordariales</taxon>
        <taxon>Sordariales incertae sedis</taxon>
        <taxon>Madurella</taxon>
    </lineage>
</organism>
<comment type="similarity">
    <text evidence="2">Belongs to the major facilitator superfamily. Monocarboxylate porter (TC 2.A.1.13) family.</text>
</comment>
<feature type="region of interest" description="Disordered" evidence="3">
    <location>
        <begin position="1"/>
        <end position="72"/>
    </location>
</feature>
<evidence type="ECO:0000313" key="5">
    <source>
        <dbReference type="EMBL" id="KXX81321.1"/>
    </source>
</evidence>
<proteinExistence type="inferred from homology"/>
<feature type="transmembrane region" description="Helical" evidence="4">
    <location>
        <begin position="174"/>
        <end position="193"/>
    </location>
</feature>
<dbReference type="OrthoDB" id="5212574at2759"/>
<evidence type="ECO:0000256" key="1">
    <source>
        <dbReference type="ARBA" id="ARBA00004141"/>
    </source>
</evidence>
<dbReference type="InterPro" id="IPR050327">
    <property type="entry name" value="Proton-linked_MCT"/>
</dbReference>
<sequence length="509" mass="53506">MAFPAQLMSMRDVERKSARGGSPSDSLRDDGESGKLEDAGRTSNDSEAAQKHTEAVSSLQGARSQGQQDGDGGVVSKVISQVLTKASTAKSNLNPGTPPDGGMNAWAVVASAHLVIMNTWGLVGSFGLFQTYYATALGRPPSDISWIGSLQIFLLFFIGTFAGRLTDAGYFRHVFAAGVAFNIVGIFCTSAATSYWQVVLAQGICLGFGNGCMFCPAMATLSTYFDKRRGLAIGMASCGTATGGLVFPSMMRQLLPSQGFAASVRAIGFVQVATFAVAALFLKPRIPPRKSGPLVEWAAFKEGAYSFYALGSFSFFLGLYFAFYYVASFSRDIIGLSYADSLNLLLVMNAVGIPGRLICNHLADRVGPLNVFIPVAGVGGVCLFSWMAVESTASLYVWSCFYGLTAGGLTCLFPAGITSLTTDIRKSGVRMGMVFTIVSFATLAGPPIAGAIITASEGSYHGAQGFAGATLLLGMIFMVAARTVAARTVAARTVAKIVVGTGSRRFIKV</sequence>
<feature type="transmembrane region" description="Helical" evidence="4">
    <location>
        <begin position="231"/>
        <end position="250"/>
    </location>
</feature>
<dbReference type="SUPFAM" id="SSF103473">
    <property type="entry name" value="MFS general substrate transporter"/>
    <property type="match status" value="1"/>
</dbReference>
<dbReference type="InterPro" id="IPR036259">
    <property type="entry name" value="MFS_trans_sf"/>
</dbReference>
<evidence type="ECO:0000256" key="4">
    <source>
        <dbReference type="SAM" id="Phobius"/>
    </source>
</evidence>
<dbReference type="Gene3D" id="1.20.1250.20">
    <property type="entry name" value="MFS general substrate transporter like domains"/>
    <property type="match status" value="2"/>
</dbReference>
<dbReference type="VEuPathDB" id="FungiDB:MMYC01_201928"/>
<keyword evidence="6" id="KW-1185">Reference proteome</keyword>
<feature type="transmembrane region" description="Helical" evidence="4">
    <location>
        <begin position="338"/>
        <end position="359"/>
    </location>
</feature>
<feature type="transmembrane region" description="Helical" evidence="4">
    <location>
        <begin position="199"/>
        <end position="219"/>
    </location>
</feature>
<feature type="compositionally biased region" description="Polar residues" evidence="3">
    <location>
        <begin position="55"/>
        <end position="64"/>
    </location>
</feature>
<comment type="subcellular location">
    <subcellularLocation>
        <location evidence="1">Membrane</location>
        <topology evidence="1">Multi-pass membrane protein</topology>
    </subcellularLocation>
</comment>